<feature type="transmembrane region" description="Helical" evidence="5">
    <location>
        <begin position="16"/>
        <end position="39"/>
    </location>
</feature>
<dbReference type="InterPro" id="IPR029070">
    <property type="entry name" value="Chitinase_insertion_sf"/>
</dbReference>
<evidence type="ECO:0000256" key="2">
    <source>
        <dbReference type="ARBA" id="ARBA00023295"/>
    </source>
</evidence>
<dbReference type="PROSITE" id="PS51910">
    <property type="entry name" value="GH18_2"/>
    <property type="match status" value="1"/>
</dbReference>
<feature type="domain" description="GH18" evidence="6">
    <location>
        <begin position="250"/>
        <end position="576"/>
    </location>
</feature>
<evidence type="ECO:0000256" key="1">
    <source>
        <dbReference type="ARBA" id="ARBA00022801"/>
    </source>
</evidence>
<dbReference type="GO" id="GO:0008061">
    <property type="term" value="F:chitin binding"/>
    <property type="evidence" value="ECO:0007669"/>
    <property type="project" value="InterPro"/>
</dbReference>
<dbReference type="Proteomes" id="UP000010523">
    <property type="component" value="Unassembled WGS sequence"/>
</dbReference>
<dbReference type="GO" id="GO:0005975">
    <property type="term" value="P:carbohydrate metabolic process"/>
    <property type="evidence" value="ECO:0007669"/>
    <property type="project" value="InterPro"/>
</dbReference>
<dbReference type="PROSITE" id="PS01095">
    <property type="entry name" value="GH18_1"/>
    <property type="match status" value="1"/>
</dbReference>
<keyword evidence="5" id="KW-0812">Transmembrane</keyword>
<keyword evidence="1 3" id="KW-0378">Hydrolase</keyword>
<dbReference type="OrthoDB" id="9775889at2"/>
<keyword evidence="8" id="KW-1185">Reference proteome</keyword>
<gene>
    <name evidence="7" type="ORF">PB1_10524</name>
</gene>
<sequence length="576" mass="66178">MARVEYERQKTVPKKWILAGLFLAFFLIISSILLIFYPFASPVKEEYFTGKNPIIFQGKQAGNAMIEKSIIYIPLSLLKKIDESIAYDEKSNSVIITTADKVVQMPSESLTYFINQKPVKLHLSPTISNKGELYLSLDTILPFYPLQYRILNESGAIWIQKVGETIKKGTITNEDVQTEKLRLRTEPNLLSPYTAETKLNESVFIEQKKEDYYFVRKKTGEAGYIRKDLVKEKETFTITVKREQKEAVLPKINGPVQLTWEAVYEKNPDTDRIPPMPGVNVVAPTWFELASETGSVKNLGSIDYVKWAKKRKYQVWGLFSNAFDPKLTKAAFKDYETRQTIIRQLLHYSKMYQLDGINLDIENVNEEDGPLVTQFVREAVPFFHDAGLIVSMDITFIAGGNWSAFYERDKLADLVDYLIVMTYDEHWATSPVAGSVASLPWVEENLKKLLEIVPSEKLILGVPLYSRLWKEQHLNNGITKLTSKALSMDKVKEWLDANKVQPKYDPSTGQNYAEYDSEKEKATYKIWIEDEHSLKKRSELARKYNLAGVASWSRFFANEKAWSALNIKQQTNVTKK</sequence>
<dbReference type="Gene3D" id="3.10.50.10">
    <property type="match status" value="1"/>
</dbReference>
<dbReference type="InterPro" id="IPR036582">
    <property type="entry name" value="Mao_N_sf"/>
</dbReference>
<dbReference type="PATRIC" id="fig|997296.3.peg.2207"/>
<dbReference type="InterPro" id="IPR001579">
    <property type="entry name" value="Glyco_hydro_18_chit_AS"/>
</dbReference>
<dbReference type="Pfam" id="PF00704">
    <property type="entry name" value="Glyco_hydro_18"/>
    <property type="match status" value="1"/>
</dbReference>
<proteinExistence type="inferred from homology"/>
<dbReference type="InterPro" id="IPR001223">
    <property type="entry name" value="Glyco_hydro18_cat"/>
</dbReference>
<evidence type="ECO:0000256" key="4">
    <source>
        <dbReference type="RuleBase" id="RU004453"/>
    </source>
</evidence>
<dbReference type="Gene3D" id="3.20.20.80">
    <property type="entry name" value="Glycosidases"/>
    <property type="match status" value="1"/>
</dbReference>
<dbReference type="SUPFAM" id="SSF51445">
    <property type="entry name" value="(Trans)glycosidases"/>
    <property type="match status" value="1"/>
</dbReference>
<comment type="caution">
    <text evidence="7">The sequence shown here is derived from an EMBL/GenBank/DDBJ whole genome shotgun (WGS) entry which is preliminary data.</text>
</comment>
<dbReference type="STRING" id="997296.PB1_10524"/>
<dbReference type="InterPro" id="IPR012854">
    <property type="entry name" value="Cu_amine_oxidase-like_N"/>
</dbReference>
<dbReference type="AlphaFoldDB" id="I3DUS6"/>
<reference evidence="7 8" key="1">
    <citation type="journal article" date="2012" name="Appl. Environ. Microbiol.">
        <title>Genome Sequence of Thermotolerant Bacillus methanolicus: Features and Regulation Related to Methylotrophy and Production of L-Lysine and L-Glutamate from Methanol.</title>
        <authorList>
            <person name="Heggeset T.M."/>
            <person name="Krog A."/>
            <person name="Balzer S."/>
            <person name="Wentzel A."/>
            <person name="Ellingsen T.E."/>
            <person name="Brautaset T."/>
        </authorList>
    </citation>
    <scope>NUCLEOTIDE SEQUENCE [LARGE SCALE GENOMIC DNA]</scope>
    <source>
        <strain evidence="7 8">PB1</strain>
    </source>
</reference>
<dbReference type="SUPFAM" id="SSF55383">
    <property type="entry name" value="Copper amine oxidase, domain N"/>
    <property type="match status" value="1"/>
</dbReference>
<dbReference type="InterPro" id="IPR017853">
    <property type="entry name" value="GH"/>
</dbReference>
<evidence type="ECO:0000313" key="7">
    <source>
        <dbReference type="EMBL" id="EIJ77997.1"/>
    </source>
</evidence>
<protein>
    <recommendedName>
        <fullName evidence="6">GH18 domain-containing protein</fullName>
    </recommendedName>
</protein>
<dbReference type="eggNOG" id="COG3858">
    <property type="taxonomic scope" value="Bacteria"/>
</dbReference>
<dbReference type="PANTHER" id="PTHR46066">
    <property type="entry name" value="CHITINASE DOMAIN-CONTAINING PROTEIN 1 FAMILY MEMBER"/>
    <property type="match status" value="1"/>
</dbReference>
<dbReference type="PANTHER" id="PTHR46066:SF2">
    <property type="entry name" value="CHITINASE DOMAIN-CONTAINING PROTEIN 1"/>
    <property type="match status" value="1"/>
</dbReference>
<organism evidence="7 8">
    <name type="scientific">Bacillus methanolicus PB1</name>
    <dbReference type="NCBI Taxonomy" id="997296"/>
    <lineage>
        <taxon>Bacteria</taxon>
        <taxon>Bacillati</taxon>
        <taxon>Bacillota</taxon>
        <taxon>Bacilli</taxon>
        <taxon>Bacillales</taxon>
        <taxon>Bacillaceae</taxon>
        <taxon>Bacillus</taxon>
    </lineage>
</organism>
<evidence type="ECO:0000256" key="3">
    <source>
        <dbReference type="RuleBase" id="RU000489"/>
    </source>
</evidence>
<evidence type="ECO:0000259" key="6">
    <source>
        <dbReference type="PROSITE" id="PS51910"/>
    </source>
</evidence>
<dbReference type="RefSeq" id="WP_004436126.1">
    <property type="nucleotide sequence ID" value="NZ_AFEU01000003.1"/>
</dbReference>
<dbReference type="SMART" id="SM00636">
    <property type="entry name" value="Glyco_18"/>
    <property type="match status" value="1"/>
</dbReference>
<evidence type="ECO:0000256" key="5">
    <source>
        <dbReference type="SAM" id="Phobius"/>
    </source>
</evidence>
<name>I3DUS6_BACMT</name>
<comment type="similarity">
    <text evidence="4">Belongs to the glycosyl hydrolase 18 family.</text>
</comment>
<evidence type="ECO:0000313" key="8">
    <source>
        <dbReference type="Proteomes" id="UP000010523"/>
    </source>
</evidence>
<keyword evidence="5" id="KW-1133">Transmembrane helix</keyword>
<dbReference type="InterPro" id="IPR003646">
    <property type="entry name" value="SH3-like_bac-type"/>
</dbReference>
<keyword evidence="2 3" id="KW-0326">Glycosidase</keyword>
<dbReference type="EMBL" id="AFEU01000003">
    <property type="protein sequence ID" value="EIJ77997.1"/>
    <property type="molecule type" value="Genomic_DNA"/>
</dbReference>
<dbReference type="GO" id="GO:0004553">
    <property type="term" value="F:hydrolase activity, hydrolyzing O-glycosyl compounds"/>
    <property type="evidence" value="ECO:0007669"/>
    <property type="project" value="InterPro"/>
</dbReference>
<accession>I3DUS6</accession>
<dbReference type="InterPro" id="IPR011583">
    <property type="entry name" value="Chitinase_II/V-like_cat"/>
</dbReference>
<dbReference type="SMART" id="SM00287">
    <property type="entry name" value="SH3b"/>
    <property type="match status" value="1"/>
</dbReference>
<dbReference type="Pfam" id="PF07833">
    <property type="entry name" value="Cu_amine_oxidN1"/>
    <property type="match status" value="1"/>
</dbReference>
<dbReference type="Gene3D" id="3.30.457.10">
    <property type="entry name" value="Copper amine oxidase-like, N-terminal domain"/>
    <property type="match status" value="1"/>
</dbReference>
<keyword evidence="5" id="KW-0472">Membrane</keyword>